<dbReference type="eggNOG" id="ENOG5032XTN">
    <property type="taxonomic scope" value="Bacteria"/>
</dbReference>
<sequence>MSEQCETLDREPGRFFTDFVESAAISASTLCMIHCLALPLLLFLLPGLLGTFFQSELFHIVALGLVVPAALAAFLLGYQRHGAVGPALFGVAGIACLVMGVFLPIAPLSEVGLTVAGSALLVAGHAWNWRKRTAQTGCNAMATIKK</sequence>
<dbReference type="Proteomes" id="UP000015527">
    <property type="component" value="Unassembled WGS sequence"/>
</dbReference>
<reference evidence="2 3" key="1">
    <citation type="journal article" date="2013" name="Genome Announc.">
        <title>Genome Sequence of Novosphingobium lindaniclasticum LE124T, Isolated from a Hexachlorocyclohexane Dumpsite.</title>
        <authorList>
            <person name="Saxena A."/>
            <person name="Nayyar N."/>
            <person name="Sangwan N."/>
            <person name="Kumari R."/>
            <person name="Khurana J.P."/>
            <person name="Lal R."/>
        </authorList>
    </citation>
    <scope>NUCLEOTIDE SEQUENCE [LARGE SCALE GENOMIC DNA]</scope>
    <source>
        <strain evidence="2 3">LE124</strain>
    </source>
</reference>
<evidence type="ECO:0000313" key="3">
    <source>
        <dbReference type="Proteomes" id="UP000015527"/>
    </source>
</evidence>
<dbReference type="GO" id="GO:0016020">
    <property type="term" value="C:membrane"/>
    <property type="evidence" value="ECO:0007669"/>
    <property type="project" value="InterPro"/>
</dbReference>
<dbReference type="GO" id="GO:0015097">
    <property type="term" value="F:mercury ion transmembrane transporter activity"/>
    <property type="evidence" value="ECO:0007669"/>
    <property type="project" value="InterPro"/>
</dbReference>
<dbReference type="OrthoDB" id="7471688at2"/>
<dbReference type="Pfam" id="PF03203">
    <property type="entry name" value="MerC"/>
    <property type="match status" value="1"/>
</dbReference>
<accession>T0IYE3</accession>
<keyword evidence="1" id="KW-1133">Transmembrane helix</keyword>
<evidence type="ECO:0008006" key="4">
    <source>
        <dbReference type="Google" id="ProtNLM"/>
    </source>
</evidence>
<name>T0IYE3_9SPHN</name>
<organism evidence="2 3">
    <name type="scientific">Novosphingobium lindaniclasticum LE124</name>
    <dbReference type="NCBI Taxonomy" id="1096930"/>
    <lineage>
        <taxon>Bacteria</taxon>
        <taxon>Pseudomonadati</taxon>
        <taxon>Pseudomonadota</taxon>
        <taxon>Alphaproteobacteria</taxon>
        <taxon>Sphingomonadales</taxon>
        <taxon>Sphingomonadaceae</taxon>
        <taxon>Novosphingobium</taxon>
    </lineage>
</organism>
<dbReference type="EMBL" id="ATHL01000061">
    <property type="protein sequence ID" value="EQB16885.1"/>
    <property type="molecule type" value="Genomic_DNA"/>
</dbReference>
<dbReference type="AlphaFoldDB" id="T0IYE3"/>
<proteinExistence type="predicted"/>
<keyword evidence="3" id="KW-1185">Reference proteome</keyword>
<comment type="caution">
    <text evidence="2">The sequence shown here is derived from an EMBL/GenBank/DDBJ whole genome shotgun (WGS) entry which is preliminary data.</text>
</comment>
<feature type="transmembrane region" description="Helical" evidence="1">
    <location>
        <begin position="23"/>
        <end position="45"/>
    </location>
</feature>
<dbReference type="PATRIC" id="fig|1096930.3.peg.1750"/>
<feature type="transmembrane region" description="Helical" evidence="1">
    <location>
        <begin position="111"/>
        <end position="129"/>
    </location>
</feature>
<evidence type="ECO:0000256" key="1">
    <source>
        <dbReference type="SAM" id="Phobius"/>
    </source>
</evidence>
<gene>
    <name evidence="2" type="ORF">L284_08840</name>
</gene>
<dbReference type="RefSeq" id="WP_021233664.1">
    <property type="nucleotide sequence ID" value="NZ_ATHL01000061.1"/>
</dbReference>
<feature type="transmembrane region" description="Helical" evidence="1">
    <location>
        <begin position="57"/>
        <end position="76"/>
    </location>
</feature>
<protein>
    <recommendedName>
        <fullName evidence="4">MerC mercury resistance protein</fullName>
    </recommendedName>
</protein>
<feature type="transmembrane region" description="Helical" evidence="1">
    <location>
        <begin position="83"/>
        <end position="105"/>
    </location>
</feature>
<keyword evidence="1" id="KW-0472">Membrane</keyword>
<dbReference type="InterPro" id="IPR004891">
    <property type="entry name" value="Mercury-R_MerC"/>
</dbReference>
<evidence type="ECO:0000313" key="2">
    <source>
        <dbReference type="EMBL" id="EQB16885.1"/>
    </source>
</evidence>
<keyword evidence="1" id="KW-0812">Transmembrane</keyword>